<protein>
    <submittedName>
        <fullName evidence="5">Riboflavin biosynthesis pyrimidine reductase</fullName>
    </submittedName>
</protein>
<gene>
    <name evidence="5" type="ORF">ATL42_0837</name>
</gene>
<evidence type="ECO:0000313" key="5">
    <source>
        <dbReference type="EMBL" id="PFG32985.1"/>
    </source>
</evidence>
<dbReference type="SUPFAM" id="SSF53597">
    <property type="entry name" value="Dihydrofolate reductase-like"/>
    <property type="match status" value="1"/>
</dbReference>
<keyword evidence="2" id="KW-0521">NADP</keyword>
<feature type="domain" description="Bacterial bifunctional deaminase-reductase C-terminal" evidence="4">
    <location>
        <begin position="52"/>
        <end position="250"/>
    </location>
</feature>
<dbReference type="InterPro" id="IPR050765">
    <property type="entry name" value="Riboflavin_Biosynth_HTPR"/>
</dbReference>
<dbReference type="Proteomes" id="UP000225548">
    <property type="component" value="Unassembled WGS sequence"/>
</dbReference>
<dbReference type="PANTHER" id="PTHR38011:SF7">
    <property type="entry name" value="2,5-DIAMINO-6-RIBOSYLAMINO-4(3H)-PYRIMIDINONE 5'-PHOSPHATE REDUCTASE"/>
    <property type="match status" value="1"/>
</dbReference>
<comment type="caution">
    <text evidence="5">The sequence shown here is derived from an EMBL/GenBank/DDBJ whole genome shotgun (WGS) entry which is preliminary data.</text>
</comment>
<dbReference type="InterPro" id="IPR024072">
    <property type="entry name" value="DHFR-like_dom_sf"/>
</dbReference>
<dbReference type="OrthoDB" id="5243299at2"/>
<dbReference type="AlphaFoldDB" id="A0A2A9E3Q1"/>
<accession>A0A2A9E3Q1</accession>
<dbReference type="Gene3D" id="3.40.430.10">
    <property type="entry name" value="Dihydrofolate Reductase, subunit A"/>
    <property type="match status" value="1"/>
</dbReference>
<dbReference type="GO" id="GO:0008703">
    <property type="term" value="F:5-amino-6-(5-phosphoribosylamino)uracil reductase activity"/>
    <property type="evidence" value="ECO:0007669"/>
    <property type="project" value="InterPro"/>
</dbReference>
<organism evidence="5 6">
    <name type="scientific">Sanguibacter antarcticus</name>
    <dbReference type="NCBI Taxonomy" id="372484"/>
    <lineage>
        <taxon>Bacteria</taxon>
        <taxon>Bacillati</taxon>
        <taxon>Actinomycetota</taxon>
        <taxon>Actinomycetes</taxon>
        <taxon>Micrococcales</taxon>
        <taxon>Sanguibacteraceae</taxon>
        <taxon>Sanguibacter</taxon>
    </lineage>
</organism>
<dbReference type="EMBL" id="PDJG01000001">
    <property type="protein sequence ID" value="PFG32985.1"/>
    <property type="molecule type" value="Genomic_DNA"/>
</dbReference>
<sequence length="275" mass="28484">MTAGTFPDVDVLFSSSDLAGAPTGSRLPHAPDEPTLCALYAHPPAPTGRSAFVRASMISTIDGASWGADERSGSINSQADYRVFRVLRALSDIVLVGAGTARAEGYPPLTVPRGLAGARAAAGRSPRLPTAVVTRGGHLPESMTGTGSDEHPYVVTSELGRTRLPTTVPADRVVVCGDDQVDLGAALEGLAERGFTRVLCEGGPTLLGSMLEADLVDDLCLTTSPHVLGGDAARPVVNADGFTGRPQARLGHLLHADGVLLARWVIRQTTPAPVV</sequence>
<proteinExistence type="predicted"/>
<reference evidence="5 6" key="1">
    <citation type="submission" date="2017-10" db="EMBL/GenBank/DDBJ databases">
        <title>Sequencing the genomes of 1000 actinobacteria strains.</title>
        <authorList>
            <person name="Klenk H.-P."/>
        </authorList>
    </citation>
    <scope>NUCLEOTIDE SEQUENCE [LARGE SCALE GENOMIC DNA]</scope>
    <source>
        <strain evidence="5 6">DSM 18966</strain>
    </source>
</reference>
<name>A0A2A9E3Q1_9MICO</name>
<dbReference type="RefSeq" id="WP_098454268.1">
    <property type="nucleotide sequence ID" value="NZ_PDJG01000001.1"/>
</dbReference>
<dbReference type="InterPro" id="IPR002734">
    <property type="entry name" value="RibDG_C"/>
</dbReference>
<keyword evidence="3" id="KW-0560">Oxidoreductase</keyword>
<dbReference type="Pfam" id="PF01872">
    <property type="entry name" value="RibD_C"/>
    <property type="match status" value="1"/>
</dbReference>
<evidence type="ECO:0000256" key="3">
    <source>
        <dbReference type="ARBA" id="ARBA00023002"/>
    </source>
</evidence>
<evidence type="ECO:0000256" key="2">
    <source>
        <dbReference type="ARBA" id="ARBA00022857"/>
    </source>
</evidence>
<evidence type="ECO:0000259" key="4">
    <source>
        <dbReference type="Pfam" id="PF01872"/>
    </source>
</evidence>
<dbReference type="GO" id="GO:0009231">
    <property type="term" value="P:riboflavin biosynthetic process"/>
    <property type="evidence" value="ECO:0007669"/>
    <property type="project" value="InterPro"/>
</dbReference>
<keyword evidence="6" id="KW-1185">Reference proteome</keyword>
<evidence type="ECO:0000313" key="6">
    <source>
        <dbReference type="Proteomes" id="UP000225548"/>
    </source>
</evidence>
<dbReference type="PANTHER" id="PTHR38011">
    <property type="entry name" value="DIHYDROFOLATE REDUCTASE FAMILY PROTEIN (AFU_ORTHOLOGUE AFUA_8G06820)"/>
    <property type="match status" value="1"/>
</dbReference>
<evidence type="ECO:0000256" key="1">
    <source>
        <dbReference type="ARBA" id="ARBA00005104"/>
    </source>
</evidence>
<comment type="pathway">
    <text evidence="1">Cofactor biosynthesis; riboflavin biosynthesis.</text>
</comment>